<keyword evidence="1" id="KW-0175">Coiled coil</keyword>
<evidence type="ECO:0008006" key="3">
    <source>
        <dbReference type="Google" id="ProtNLM"/>
    </source>
</evidence>
<comment type="caution">
    <text evidence="2">The sequence shown here is derived from an EMBL/GenBank/DDBJ whole genome shotgun (WGS) entry which is preliminary data.</text>
</comment>
<reference evidence="2" key="1">
    <citation type="submission" date="2019-08" db="EMBL/GenBank/DDBJ databases">
        <authorList>
            <person name="Kucharzyk K."/>
            <person name="Murdoch R.W."/>
            <person name="Higgins S."/>
            <person name="Loffler F."/>
        </authorList>
    </citation>
    <scope>NUCLEOTIDE SEQUENCE</scope>
</reference>
<feature type="coiled-coil region" evidence="1">
    <location>
        <begin position="32"/>
        <end position="70"/>
    </location>
</feature>
<accession>A0A645GN78</accession>
<sequence>MTKEIIGDIVAAEGKAGERIEKAQTGAREAALLSQEALKSKQESEIAAAKERAKKTLFEKREELKNETARLILSNETSYKELLKEAALKIDEAAGFIAERILK</sequence>
<dbReference type="AlphaFoldDB" id="A0A645GN78"/>
<evidence type="ECO:0000313" key="2">
    <source>
        <dbReference type="EMBL" id="MPN25414.1"/>
    </source>
</evidence>
<dbReference type="EMBL" id="VSSQ01074585">
    <property type="protein sequence ID" value="MPN25414.1"/>
    <property type="molecule type" value="Genomic_DNA"/>
</dbReference>
<gene>
    <name evidence="2" type="ORF">SDC9_172823</name>
</gene>
<organism evidence="2">
    <name type="scientific">bioreactor metagenome</name>
    <dbReference type="NCBI Taxonomy" id="1076179"/>
    <lineage>
        <taxon>unclassified sequences</taxon>
        <taxon>metagenomes</taxon>
        <taxon>ecological metagenomes</taxon>
    </lineage>
</organism>
<name>A0A645GN78_9ZZZZ</name>
<evidence type="ECO:0000256" key="1">
    <source>
        <dbReference type="SAM" id="Coils"/>
    </source>
</evidence>
<protein>
    <recommendedName>
        <fullName evidence="3">V-type ATP synthase subunit H</fullName>
    </recommendedName>
</protein>
<proteinExistence type="predicted"/>